<organism evidence="1 2">
    <name type="scientific">Aquamicrobium ahrensii</name>
    <dbReference type="NCBI Taxonomy" id="469551"/>
    <lineage>
        <taxon>Bacteria</taxon>
        <taxon>Pseudomonadati</taxon>
        <taxon>Pseudomonadota</taxon>
        <taxon>Alphaproteobacteria</taxon>
        <taxon>Hyphomicrobiales</taxon>
        <taxon>Phyllobacteriaceae</taxon>
        <taxon>Aquamicrobium</taxon>
    </lineage>
</organism>
<proteinExistence type="predicted"/>
<dbReference type="RefSeq" id="WP_354149898.1">
    <property type="nucleotide sequence ID" value="NZ_JBEPMN010000001.1"/>
</dbReference>
<reference evidence="1 2" key="1">
    <citation type="submission" date="2024-06" db="EMBL/GenBank/DDBJ databases">
        <title>Genomic Encyclopedia of Type Strains, Phase IV (KMG-IV): sequencing the most valuable type-strain genomes for metagenomic binning, comparative biology and taxonomic classification.</title>
        <authorList>
            <person name="Goeker M."/>
        </authorList>
    </citation>
    <scope>NUCLEOTIDE SEQUENCE [LARGE SCALE GENOMIC DNA]</scope>
    <source>
        <strain evidence="1 2">DSM 19730</strain>
    </source>
</reference>
<dbReference type="EMBL" id="JBEPMN010000001">
    <property type="protein sequence ID" value="MET3659985.1"/>
    <property type="molecule type" value="Genomic_DNA"/>
</dbReference>
<gene>
    <name evidence="1" type="ORF">ABID44_000285</name>
</gene>
<protein>
    <recommendedName>
        <fullName evidence="3">HTH cro/C1-type domain-containing protein</fullName>
    </recommendedName>
</protein>
<evidence type="ECO:0000313" key="1">
    <source>
        <dbReference type="EMBL" id="MET3659985.1"/>
    </source>
</evidence>
<dbReference type="Proteomes" id="UP001549143">
    <property type="component" value="Unassembled WGS sequence"/>
</dbReference>
<evidence type="ECO:0000313" key="2">
    <source>
        <dbReference type="Proteomes" id="UP001549143"/>
    </source>
</evidence>
<evidence type="ECO:0008006" key="3">
    <source>
        <dbReference type="Google" id="ProtNLM"/>
    </source>
</evidence>
<keyword evidence="2" id="KW-1185">Reference proteome</keyword>
<accession>A0ABV2KFW7</accession>
<name>A0ABV2KFW7_9HYPH</name>
<comment type="caution">
    <text evidence="1">The sequence shown here is derived from an EMBL/GenBank/DDBJ whole genome shotgun (WGS) entry which is preliminary data.</text>
</comment>
<sequence length="136" mass="15071">MTQAEIARTMGTSEMQISRLARALYRERLPLSDLDALKILAVPEVMAAGFTTSVAVELLVKFASEVSYLSADPERRCWIAFCIHNEDDDEVQLSALKAHRLQSIIDSHPVSLILPMHNVVAAARAELNRIKNRSAA</sequence>